<evidence type="ECO:0000256" key="9">
    <source>
        <dbReference type="ARBA" id="ARBA00022840"/>
    </source>
</evidence>
<protein>
    <recommendedName>
        <fullName evidence="12">Phosphoenolpyruvate synthase</fullName>
        <shortName evidence="12">PEP synthase</shortName>
        <ecNumber evidence="12">2.7.9.2</ecNumber>
    </recommendedName>
    <alternativeName>
        <fullName evidence="12">Pyruvate, water dikinase</fullName>
    </alternativeName>
</protein>
<gene>
    <name evidence="16" type="ORF">DRJ31_05155</name>
</gene>
<comment type="catalytic activity">
    <reaction evidence="11 12">
        <text>pyruvate + ATP + H2O = phosphoenolpyruvate + AMP + phosphate + 2 H(+)</text>
        <dbReference type="Rhea" id="RHEA:11364"/>
        <dbReference type="ChEBI" id="CHEBI:15361"/>
        <dbReference type="ChEBI" id="CHEBI:15377"/>
        <dbReference type="ChEBI" id="CHEBI:15378"/>
        <dbReference type="ChEBI" id="CHEBI:30616"/>
        <dbReference type="ChEBI" id="CHEBI:43474"/>
        <dbReference type="ChEBI" id="CHEBI:58702"/>
        <dbReference type="ChEBI" id="CHEBI:456215"/>
        <dbReference type="EC" id="2.7.9.2"/>
    </reaction>
</comment>
<comment type="similarity">
    <text evidence="4 12">Belongs to the PEP-utilizing enzyme family.</text>
</comment>
<dbReference type="Gene3D" id="3.30.470.20">
    <property type="entry name" value="ATP-grasp fold, B domain"/>
    <property type="match status" value="1"/>
</dbReference>
<proteinExistence type="inferred from homology"/>
<dbReference type="PROSITE" id="PS00370">
    <property type="entry name" value="PEP_ENZYMES_PHOS_SITE"/>
    <property type="match status" value="1"/>
</dbReference>
<organism evidence="16 17">
    <name type="scientific">Thermoproteota archaeon</name>
    <dbReference type="NCBI Taxonomy" id="2056631"/>
    <lineage>
        <taxon>Archaea</taxon>
        <taxon>Thermoproteota</taxon>
    </lineage>
</organism>
<evidence type="ECO:0000313" key="17">
    <source>
        <dbReference type="Proteomes" id="UP000278475"/>
    </source>
</evidence>
<dbReference type="InterPro" id="IPR036637">
    <property type="entry name" value="Phosphohistidine_dom_sf"/>
</dbReference>
<dbReference type="GO" id="GO:0005524">
    <property type="term" value="F:ATP binding"/>
    <property type="evidence" value="ECO:0007669"/>
    <property type="project" value="UniProtKB-KW"/>
</dbReference>
<evidence type="ECO:0000256" key="3">
    <source>
        <dbReference type="ARBA" id="ARBA00004742"/>
    </source>
</evidence>
<dbReference type="Gene3D" id="3.50.30.10">
    <property type="entry name" value="Phosphohistidine domain"/>
    <property type="match status" value="1"/>
</dbReference>
<evidence type="ECO:0000256" key="1">
    <source>
        <dbReference type="ARBA" id="ARBA00001946"/>
    </source>
</evidence>
<evidence type="ECO:0000313" key="16">
    <source>
        <dbReference type="EMBL" id="RLE49373.1"/>
    </source>
</evidence>
<dbReference type="PANTHER" id="PTHR43030">
    <property type="entry name" value="PHOSPHOENOLPYRUVATE SYNTHASE"/>
    <property type="match status" value="1"/>
</dbReference>
<evidence type="ECO:0000256" key="8">
    <source>
        <dbReference type="ARBA" id="ARBA00022777"/>
    </source>
</evidence>
<dbReference type="Gene3D" id="3.30.1490.20">
    <property type="entry name" value="ATP-grasp fold, A domain"/>
    <property type="match status" value="1"/>
</dbReference>
<feature type="domain" description="PEP-utilising enzyme mobile" evidence="13">
    <location>
        <begin position="381"/>
        <end position="452"/>
    </location>
</feature>
<dbReference type="InterPro" id="IPR002192">
    <property type="entry name" value="PPDK_AMP/ATP-bd"/>
</dbReference>
<feature type="domain" description="PEP-utilising enzyme C-terminal" evidence="15">
    <location>
        <begin position="473"/>
        <end position="783"/>
    </location>
</feature>
<evidence type="ECO:0000256" key="10">
    <source>
        <dbReference type="ARBA" id="ARBA00022842"/>
    </source>
</evidence>
<comment type="function">
    <text evidence="2 12">Catalyzes the phosphorylation of pyruvate to phosphoenolpyruvate.</text>
</comment>
<dbReference type="GO" id="GO:0006094">
    <property type="term" value="P:gluconeogenesis"/>
    <property type="evidence" value="ECO:0007669"/>
    <property type="project" value="UniProtKB-UniPathway"/>
</dbReference>
<dbReference type="InterPro" id="IPR015813">
    <property type="entry name" value="Pyrv/PenolPyrv_kinase-like_dom"/>
</dbReference>
<keyword evidence="8 12" id="KW-0418">Kinase</keyword>
<feature type="domain" description="Pyruvate phosphate dikinase AMP/ATP-binding" evidence="14">
    <location>
        <begin position="25"/>
        <end position="342"/>
    </location>
</feature>
<dbReference type="InterPro" id="IPR000121">
    <property type="entry name" value="PEP_util_C"/>
</dbReference>
<dbReference type="EMBL" id="QMQV01000038">
    <property type="protein sequence ID" value="RLE49373.1"/>
    <property type="molecule type" value="Genomic_DNA"/>
</dbReference>
<dbReference type="Pfam" id="PF02896">
    <property type="entry name" value="PEP-utilizers_C"/>
    <property type="match status" value="1"/>
</dbReference>
<dbReference type="FunFam" id="3.30.1490.20:FF:000010">
    <property type="entry name" value="Phosphoenolpyruvate synthase"/>
    <property type="match status" value="1"/>
</dbReference>
<reference evidence="16 17" key="1">
    <citation type="submission" date="2018-06" db="EMBL/GenBank/DDBJ databases">
        <title>Extensive metabolic versatility and redundancy in microbially diverse, dynamic hydrothermal sediments.</title>
        <authorList>
            <person name="Dombrowski N."/>
            <person name="Teske A."/>
            <person name="Baker B.J."/>
        </authorList>
    </citation>
    <scope>NUCLEOTIDE SEQUENCE [LARGE SCALE GENOMIC DNA]</scope>
    <source>
        <strain evidence="16">B66_G16</strain>
    </source>
</reference>
<dbReference type="InterPro" id="IPR008279">
    <property type="entry name" value="PEP-util_enz_mobile_dom"/>
</dbReference>
<dbReference type="GO" id="GO:0046872">
    <property type="term" value="F:metal ion binding"/>
    <property type="evidence" value="ECO:0007669"/>
    <property type="project" value="UniProtKB-KW"/>
</dbReference>
<keyword evidence="7 12" id="KW-0547">Nucleotide-binding</keyword>
<evidence type="ECO:0000259" key="14">
    <source>
        <dbReference type="Pfam" id="PF01326"/>
    </source>
</evidence>
<dbReference type="InterPro" id="IPR013815">
    <property type="entry name" value="ATP_grasp_subdomain_1"/>
</dbReference>
<dbReference type="SUPFAM" id="SSF56059">
    <property type="entry name" value="Glutathione synthetase ATP-binding domain-like"/>
    <property type="match status" value="1"/>
</dbReference>
<evidence type="ECO:0000259" key="13">
    <source>
        <dbReference type="Pfam" id="PF00391"/>
    </source>
</evidence>
<evidence type="ECO:0000256" key="2">
    <source>
        <dbReference type="ARBA" id="ARBA00002988"/>
    </source>
</evidence>
<accession>A0A497EPV7</accession>
<dbReference type="GO" id="GO:0008986">
    <property type="term" value="F:pyruvate, water dikinase activity"/>
    <property type="evidence" value="ECO:0007669"/>
    <property type="project" value="UniProtKB-EC"/>
</dbReference>
<dbReference type="SUPFAM" id="SSF52009">
    <property type="entry name" value="Phosphohistidine domain"/>
    <property type="match status" value="1"/>
</dbReference>
<dbReference type="UniPathway" id="UPA00138"/>
<dbReference type="NCBIfam" id="TIGR01418">
    <property type="entry name" value="PEP_synth"/>
    <property type="match status" value="1"/>
</dbReference>
<evidence type="ECO:0000256" key="12">
    <source>
        <dbReference type="PIRNR" id="PIRNR000854"/>
    </source>
</evidence>
<keyword evidence="10 12" id="KW-0460">Magnesium</keyword>
<dbReference type="InterPro" id="IPR023151">
    <property type="entry name" value="PEP_util_CS"/>
</dbReference>
<keyword evidence="5 12" id="KW-0808">Transferase</keyword>
<evidence type="ECO:0000256" key="5">
    <source>
        <dbReference type="ARBA" id="ARBA00022679"/>
    </source>
</evidence>
<comment type="cofactor">
    <cofactor evidence="1 12">
        <name>Mg(2+)</name>
        <dbReference type="ChEBI" id="CHEBI:18420"/>
    </cofactor>
</comment>
<dbReference type="PANTHER" id="PTHR43030:SF1">
    <property type="entry name" value="PHOSPHOENOLPYRUVATE SYNTHASE"/>
    <property type="match status" value="1"/>
</dbReference>
<keyword evidence="9 12" id="KW-0067">ATP-binding</keyword>
<dbReference type="Proteomes" id="UP000278475">
    <property type="component" value="Unassembled WGS sequence"/>
</dbReference>
<comment type="pathway">
    <text evidence="3 12">Carbohydrate biosynthesis; gluconeogenesis.</text>
</comment>
<evidence type="ECO:0000259" key="15">
    <source>
        <dbReference type="Pfam" id="PF02896"/>
    </source>
</evidence>
<dbReference type="Pfam" id="PF00391">
    <property type="entry name" value="PEP-utilizers"/>
    <property type="match status" value="1"/>
</dbReference>
<evidence type="ECO:0000256" key="4">
    <source>
        <dbReference type="ARBA" id="ARBA00007837"/>
    </source>
</evidence>
<keyword evidence="6 12" id="KW-0479">Metal-binding</keyword>
<evidence type="ECO:0000256" key="6">
    <source>
        <dbReference type="ARBA" id="ARBA00022723"/>
    </source>
</evidence>
<dbReference type="NCBIfam" id="NF005057">
    <property type="entry name" value="PRK06464.1"/>
    <property type="match status" value="1"/>
</dbReference>
<sequence length="808" mass="89516">MGFGLKSKESALVLPFEELRKDDVALVGGKCANLGEMISAGIPVPPGFAITATAYKLFIERTGLKDKIFSLLKNLDINNLQRLHEASNAIRKMIEEAPMPPELEGAIRQAYRQLAEKVGVKEPEVAVRSSATAEDLPGASFAGQQESYLFVKGEEDLLKYVKKCFSSLFTARAITYREEKGFKHDKVYLSVAVQKMVNSKAAGVMFTINPVTGDPNTLIIEAAWGVGETVVGGKVTPDEYAVDKNQLKILDKKIATKKIMAIRSKKGALAEEVEVPKELQDKQVLTDEQIIQLARHGIAIERHYQHPQDIEWALDSETNQLYIVQSRPETVWSLKKLEEKPAAAKPVTVERKIIVRGLPASPGYAIGIAHVITDVSKIAEFKDGEVLVTIMTSPDWVPAMRKAKAIITDSGGMTSHAAIVSRELGIPCIVGTQTATKKIKTGQTITIDATQGIVYEGEIPLEKPAEVRVTPKAEAAIAPEQLVELYPPTATKIYMNLGEPEAIHKYIHLPFDGIGLMRVEFIIADWVGEHPLYLIEIGQPDKFVDKLAEGIAIVARAIYPKPVVVRFSDFKTNEYRKLKGGEKYEPPDEANPMLGWRGVSRYISPQYEPAFRLECKAIKKVRDEWALKNVWVMLPFARTTWEVKKALKIMEEEGLERGADMKIWLMAEVPSVIVLADEFAKLCDGFSIGSNDLTQLTLGTDRDSPVLPAIDPRYFDERDPAVLRSIAHLIRVAHENGVTVSICGQGPSVFSDLTEFLVRCGIDSVSVNPDAVVRTRRLVASVERKVMLERLARLDKSGDDVLNRLFKS</sequence>
<dbReference type="PROSITE" id="PS00742">
    <property type="entry name" value="PEP_ENZYMES_2"/>
    <property type="match status" value="1"/>
</dbReference>
<dbReference type="InterPro" id="IPR006319">
    <property type="entry name" value="PEP_synth"/>
</dbReference>
<name>A0A497EPV7_9CREN</name>
<evidence type="ECO:0000256" key="7">
    <source>
        <dbReference type="ARBA" id="ARBA00022741"/>
    </source>
</evidence>
<dbReference type="SUPFAM" id="SSF51621">
    <property type="entry name" value="Phosphoenolpyruvate/pyruvate domain"/>
    <property type="match status" value="1"/>
</dbReference>
<dbReference type="InterPro" id="IPR018274">
    <property type="entry name" value="PEP_util_AS"/>
</dbReference>
<dbReference type="InterPro" id="IPR040442">
    <property type="entry name" value="Pyrv_kinase-like_dom_sf"/>
</dbReference>
<dbReference type="Pfam" id="PF01326">
    <property type="entry name" value="PPDK_N"/>
    <property type="match status" value="1"/>
</dbReference>
<dbReference type="AlphaFoldDB" id="A0A497EPV7"/>
<dbReference type="EC" id="2.7.9.2" evidence="12"/>
<dbReference type="PIRSF" id="PIRSF000854">
    <property type="entry name" value="PEP_synthase"/>
    <property type="match status" value="1"/>
</dbReference>
<comment type="caution">
    <text evidence="16">The sequence shown here is derived from an EMBL/GenBank/DDBJ whole genome shotgun (WGS) entry which is preliminary data.</text>
</comment>
<dbReference type="Gene3D" id="3.20.20.60">
    <property type="entry name" value="Phosphoenolpyruvate-binding domains"/>
    <property type="match status" value="1"/>
</dbReference>
<evidence type="ECO:0000256" key="11">
    <source>
        <dbReference type="ARBA" id="ARBA00047700"/>
    </source>
</evidence>